<feature type="domain" description="Nicotinate phosphoribosyltransferase C-terminal" evidence="8">
    <location>
        <begin position="4"/>
        <end position="83"/>
    </location>
</feature>
<accession>A0AAE1F3M5</accession>
<protein>
    <recommendedName>
        <fullName evidence="2">nicotinate phosphoribosyltransferase</fullName>
        <ecNumber evidence="2">6.3.4.21</ecNumber>
    </recommendedName>
</protein>
<comment type="pathway">
    <text evidence="1">Cofactor biosynthesis; NAD(+) biosynthesis; nicotinate D-ribonucleotide from nicotinate: step 1/1.</text>
</comment>
<dbReference type="Pfam" id="PF17956">
    <property type="entry name" value="NAPRTase_C"/>
    <property type="match status" value="1"/>
</dbReference>
<dbReference type="Proteomes" id="UP001286313">
    <property type="component" value="Unassembled WGS sequence"/>
</dbReference>
<evidence type="ECO:0000313" key="9">
    <source>
        <dbReference type="EMBL" id="KAK3866386.1"/>
    </source>
</evidence>
<dbReference type="Gene3D" id="3.20.140.10">
    <property type="entry name" value="nicotinate phosphoribosyltransferase"/>
    <property type="match status" value="1"/>
</dbReference>
<dbReference type="GO" id="GO:0004516">
    <property type="term" value="F:nicotinate phosphoribosyltransferase activity"/>
    <property type="evidence" value="ECO:0007669"/>
    <property type="project" value="UniProtKB-EC"/>
</dbReference>
<keyword evidence="3" id="KW-0597">Phosphoprotein</keyword>
<evidence type="ECO:0000256" key="4">
    <source>
        <dbReference type="ARBA" id="ARBA00022598"/>
    </source>
</evidence>
<sequence length="85" mass="10035">MHRTQEAAPECGSRVLCRHPFQESKRAYVSPAQVESLHKLYWDEGKIQQKLPELTEIRDRVSSSIQTLRQDHKRNLNPTPYKVRH</sequence>
<dbReference type="AlphaFoldDB" id="A0AAE1F3M5"/>
<dbReference type="EC" id="6.3.4.21" evidence="2"/>
<keyword evidence="10" id="KW-1185">Reference proteome</keyword>
<comment type="catalytic activity">
    <reaction evidence="6">
        <text>5-phospho-alpha-D-ribose 1-diphosphate + nicotinate + ATP + H2O = nicotinate beta-D-ribonucleotide + ADP + phosphate + diphosphate</text>
        <dbReference type="Rhea" id="RHEA:36163"/>
        <dbReference type="ChEBI" id="CHEBI:15377"/>
        <dbReference type="ChEBI" id="CHEBI:30616"/>
        <dbReference type="ChEBI" id="CHEBI:32544"/>
        <dbReference type="ChEBI" id="CHEBI:33019"/>
        <dbReference type="ChEBI" id="CHEBI:43474"/>
        <dbReference type="ChEBI" id="CHEBI:57502"/>
        <dbReference type="ChEBI" id="CHEBI:58017"/>
        <dbReference type="ChEBI" id="CHEBI:456216"/>
        <dbReference type="EC" id="6.3.4.21"/>
    </reaction>
</comment>
<organism evidence="9 10">
    <name type="scientific">Petrolisthes cinctipes</name>
    <name type="common">Flat porcelain crab</name>
    <dbReference type="NCBI Taxonomy" id="88211"/>
    <lineage>
        <taxon>Eukaryota</taxon>
        <taxon>Metazoa</taxon>
        <taxon>Ecdysozoa</taxon>
        <taxon>Arthropoda</taxon>
        <taxon>Crustacea</taxon>
        <taxon>Multicrustacea</taxon>
        <taxon>Malacostraca</taxon>
        <taxon>Eumalacostraca</taxon>
        <taxon>Eucarida</taxon>
        <taxon>Decapoda</taxon>
        <taxon>Pleocyemata</taxon>
        <taxon>Anomura</taxon>
        <taxon>Galatheoidea</taxon>
        <taxon>Porcellanidae</taxon>
        <taxon>Petrolisthes</taxon>
    </lineage>
</organism>
<gene>
    <name evidence="9" type="ORF">Pcinc_028081</name>
</gene>
<evidence type="ECO:0000256" key="5">
    <source>
        <dbReference type="ARBA" id="ARBA00022642"/>
    </source>
</evidence>
<comment type="caution">
    <text evidence="9">The sequence shown here is derived from an EMBL/GenBank/DDBJ whole genome shotgun (WGS) entry which is preliminary data.</text>
</comment>
<dbReference type="EMBL" id="JAWQEG010003407">
    <property type="protein sequence ID" value="KAK3866386.1"/>
    <property type="molecule type" value="Genomic_DNA"/>
</dbReference>
<dbReference type="PANTHER" id="PTHR11098">
    <property type="entry name" value="NICOTINATE PHOSPHORIBOSYLTRANSFERASE"/>
    <property type="match status" value="1"/>
</dbReference>
<dbReference type="SUPFAM" id="SSF51690">
    <property type="entry name" value="Nicotinate/Quinolinate PRTase C-terminal domain-like"/>
    <property type="match status" value="1"/>
</dbReference>
<reference evidence="9" key="1">
    <citation type="submission" date="2023-10" db="EMBL/GenBank/DDBJ databases">
        <title>Genome assemblies of two species of porcelain crab, Petrolisthes cinctipes and Petrolisthes manimaculis (Anomura: Porcellanidae).</title>
        <authorList>
            <person name="Angst P."/>
        </authorList>
    </citation>
    <scope>NUCLEOTIDE SEQUENCE</scope>
    <source>
        <strain evidence="9">PB745_01</strain>
        <tissue evidence="9">Gill</tissue>
    </source>
</reference>
<dbReference type="PANTHER" id="PTHR11098:SF1">
    <property type="entry name" value="NICOTINATE PHOSPHORIBOSYLTRANSFERASE"/>
    <property type="match status" value="1"/>
</dbReference>
<evidence type="ECO:0000256" key="2">
    <source>
        <dbReference type="ARBA" id="ARBA00013236"/>
    </source>
</evidence>
<proteinExistence type="predicted"/>
<evidence type="ECO:0000256" key="7">
    <source>
        <dbReference type="SAM" id="MobiDB-lite"/>
    </source>
</evidence>
<evidence type="ECO:0000313" key="10">
    <source>
        <dbReference type="Proteomes" id="UP001286313"/>
    </source>
</evidence>
<dbReference type="GO" id="GO:0034355">
    <property type="term" value="P:NAD+ biosynthetic process via the salvage pathway"/>
    <property type="evidence" value="ECO:0007669"/>
    <property type="project" value="TreeGrafter"/>
</dbReference>
<evidence type="ECO:0000256" key="6">
    <source>
        <dbReference type="ARBA" id="ARBA00048668"/>
    </source>
</evidence>
<dbReference type="InterPro" id="IPR007229">
    <property type="entry name" value="Nic_PRibTrfase-Fam"/>
</dbReference>
<dbReference type="GO" id="GO:0005829">
    <property type="term" value="C:cytosol"/>
    <property type="evidence" value="ECO:0007669"/>
    <property type="project" value="TreeGrafter"/>
</dbReference>
<name>A0AAE1F3M5_PETCI</name>
<feature type="region of interest" description="Disordered" evidence="7">
    <location>
        <begin position="65"/>
        <end position="85"/>
    </location>
</feature>
<evidence type="ECO:0000256" key="3">
    <source>
        <dbReference type="ARBA" id="ARBA00022553"/>
    </source>
</evidence>
<evidence type="ECO:0000256" key="1">
    <source>
        <dbReference type="ARBA" id="ARBA00004952"/>
    </source>
</evidence>
<keyword evidence="5" id="KW-0662">Pyridine nucleotide biosynthesis</keyword>
<dbReference type="InterPro" id="IPR036068">
    <property type="entry name" value="Nicotinate_pribotase-like_C"/>
</dbReference>
<dbReference type="InterPro" id="IPR041619">
    <property type="entry name" value="NAPRTase_C"/>
</dbReference>
<evidence type="ECO:0000259" key="8">
    <source>
        <dbReference type="Pfam" id="PF17956"/>
    </source>
</evidence>
<keyword evidence="4" id="KW-0436">Ligase</keyword>